<dbReference type="PANTHER" id="PTHR46560">
    <property type="entry name" value="CYPHER, ISOFORM B"/>
    <property type="match status" value="1"/>
</dbReference>
<evidence type="ECO:0000256" key="1">
    <source>
        <dbReference type="SAM" id="MobiDB-lite"/>
    </source>
</evidence>
<dbReference type="EMBL" id="JARGDH010000003">
    <property type="protein sequence ID" value="KAL0272849.1"/>
    <property type="molecule type" value="Genomic_DNA"/>
</dbReference>
<gene>
    <name evidence="3" type="ORF">PYX00_005673</name>
</gene>
<dbReference type="PANTHER" id="PTHR46560:SF1">
    <property type="entry name" value="MINIATURE"/>
    <property type="match status" value="1"/>
</dbReference>
<feature type="region of interest" description="Disordered" evidence="1">
    <location>
        <begin position="29"/>
        <end position="77"/>
    </location>
</feature>
<dbReference type="PROSITE" id="PS51034">
    <property type="entry name" value="ZP_2"/>
    <property type="match status" value="1"/>
</dbReference>
<feature type="compositionally biased region" description="Basic and acidic residues" evidence="1">
    <location>
        <begin position="39"/>
        <end position="52"/>
    </location>
</feature>
<dbReference type="AlphaFoldDB" id="A0AAW2HSC9"/>
<protein>
    <recommendedName>
        <fullName evidence="2">ZP domain-containing protein</fullName>
    </recommendedName>
</protein>
<dbReference type="InterPro" id="IPR001507">
    <property type="entry name" value="ZP_dom"/>
</dbReference>
<evidence type="ECO:0000313" key="3">
    <source>
        <dbReference type="EMBL" id="KAL0272849.1"/>
    </source>
</evidence>
<feature type="domain" description="ZP" evidence="2">
    <location>
        <begin position="178"/>
        <end position="210"/>
    </location>
</feature>
<comment type="caution">
    <text evidence="3">The sequence shown here is derived from an EMBL/GenBank/DDBJ whole genome shotgun (WGS) entry which is preliminary data.</text>
</comment>
<reference evidence="3" key="1">
    <citation type="journal article" date="2024" name="Gigascience">
        <title>Chromosome-level genome of the poultry shaft louse Menopon gallinae provides insight into the host-switching and adaptive evolution of parasitic lice.</title>
        <authorList>
            <person name="Xu Y."/>
            <person name="Ma L."/>
            <person name="Liu S."/>
            <person name="Liang Y."/>
            <person name="Liu Q."/>
            <person name="He Z."/>
            <person name="Tian L."/>
            <person name="Duan Y."/>
            <person name="Cai W."/>
            <person name="Li H."/>
            <person name="Song F."/>
        </authorList>
    </citation>
    <scope>NUCLEOTIDE SEQUENCE</scope>
    <source>
        <strain evidence="3">Cailab_2023a</strain>
    </source>
</reference>
<name>A0AAW2HSC9_9NEOP</name>
<sequence length="210" mass="24013">MSCLKDLPLVAAQLLRSADEIEEINALQEFGKRTSRRKVSQDDAPTHSREQDESAESFQPVRTAKPAEKRRKPVSRKKVVPDEIINENEEKEIMVRQESGRGRTKFANTVRGEDYEKPAKKKFSKKINISPDKLPQFVTSERHDHHDVPGFMEIARRGSRQSKMEEMAHAHIHRLDVDCGGNGISVTLEFNEPFFGVVYSKGHFNDPRCT</sequence>
<feature type="compositionally biased region" description="Basic residues" evidence="1">
    <location>
        <begin position="68"/>
        <end position="77"/>
    </location>
</feature>
<organism evidence="3">
    <name type="scientific">Menopon gallinae</name>
    <name type="common">poultry shaft louse</name>
    <dbReference type="NCBI Taxonomy" id="328185"/>
    <lineage>
        <taxon>Eukaryota</taxon>
        <taxon>Metazoa</taxon>
        <taxon>Ecdysozoa</taxon>
        <taxon>Arthropoda</taxon>
        <taxon>Hexapoda</taxon>
        <taxon>Insecta</taxon>
        <taxon>Pterygota</taxon>
        <taxon>Neoptera</taxon>
        <taxon>Paraneoptera</taxon>
        <taxon>Psocodea</taxon>
        <taxon>Troctomorpha</taxon>
        <taxon>Phthiraptera</taxon>
        <taxon>Amblycera</taxon>
        <taxon>Menoponidae</taxon>
        <taxon>Menopon</taxon>
    </lineage>
</organism>
<evidence type="ECO:0000259" key="2">
    <source>
        <dbReference type="PROSITE" id="PS51034"/>
    </source>
</evidence>
<proteinExistence type="predicted"/>
<accession>A0AAW2HSC9</accession>